<name>A0A369Q7W3_9SPHN</name>
<comment type="subcellular location">
    <subcellularLocation>
        <location evidence="1">Endomembrane system</location>
        <topology evidence="1">Multi-pass membrane protein</topology>
    </subcellularLocation>
</comment>
<feature type="domain" description="DUF202" evidence="7">
    <location>
        <begin position="29"/>
        <end position="92"/>
    </location>
</feature>
<gene>
    <name evidence="8" type="ORF">HME9302_02188</name>
</gene>
<feature type="transmembrane region" description="Helical" evidence="6">
    <location>
        <begin position="112"/>
        <end position="131"/>
    </location>
</feature>
<feature type="compositionally biased region" description="Basic and acidic residues" evidence="5">
    <location>
        <begin position="11"/>
        <end position="24"/>
    </location>
</feature>
<protein>
    <recommendedName>
        <fullName evidence="7">DUF202 domain-containing protein</fullName>
    </recommendedName>
</protein>
<dbReference type="EMBL" id="QBKA01000002">
    <property type="protein sequence ID" value="RDC60971.1"/>
    <property type="molecule type" value="Genomic_DNA"/>
</dbReference>
<dbReference type="Proteomes" id="UP000253727">
    <property type="component" value="Unassembled WGS sequence"/>
</dbReference>
<evidence type="ECO:0000256" key="6">
    <source>
        <dbReference type="SAM" id="Phobius"/>
    </source>
</evidence>
<evidence type="ECO:0000313" key="9">
    <source>
        <dbReference type="Proteomes" id="UP000253727"/>
    </source>
</evidence>
<dbReference type="Pfam" id="PF02656">
    <property type="entry name" value="DUF202"/>
    <property type="match status" value="1"/>
</dbReference>
<sequence length="140" mass="15263">MTNNKNSSNDLAEKRTDMAEDRTDWAEDRTIQATERTFAGWLRTAFAAIGIGLGFRAVFGEFEPPWLAQAIATGFIVMGGIVAFTAQQRACASLAHLSTHAIRAPATRHMRILSYCVTAAAVVLVVALWWLHEPTQSGTA</sequence>
<dbReference type="InterPro" id="IPR003807">
    <property type="entry name" value="DUF202"/>
</dbReference>
<accession>A0A369Q7W3</accession>
<reference evidence="8 9" key="1">
    <citation type="submission" date="2018-04" db="EMBL/GenBank/DDBJ databases">
        <title>Altererythrobacter sp. HME9302 genome sequencing and assembly.</title>
        <authorList>
            <person name="Kang H."/>
            <person name="Kim H."/>
            <person name="Joh K."/>
        </authorList>
    </citation>
    <scope>NUCLEOTIDE SEQUENCE [LARGE SCALE GENOMIC DNA]</scope>
    <source>
        <strain evidence="8 9">HME9302</strain>
    </source>
</reference>
<evidence type="ECO:0000256" key="2">
    <source>
        <dbReference type="ARBA" id="ARBA00022692"/>
    </source>
</evidence>
<evidence type="ECO:0000259" key="7">
    <source>
        <dbReference type="Pfam" id="PF02656"/>
    </source>
</evidence>
<comment type="caution">
    <text evidence="8">The sequence shown here is derived from an EMBL/GenBank/DDBJ whole genome shotgun (WGS) entry which is preliminary data.</text>
</comment>
<organism evidence="8 9">
    <name type="scientific">Alteripontixanthobacter maritimus</name>
    <dbReference type="NCBI Taxonomy" id="2161824"/>
    <lineage>
        <taxon>Bacteria</taxon>
        <taxon>Pseudomonadati</taxon>
        <taxon>Pseudomonadota</taxon>
        <taxon>Alphaproteobacteria</taxon>
        <taxon>Sphingomonadales</taxon>
        <taxon>Erythrobacteraceae</taxon>
        <taxon>Alteripontixanthobacter</taxon>
    </lineage>
</organism>
<feature type="region of interest" description="Disordered" evidence="5">
    <location>
        <begin position="1"/>
        <end position="24"/>
    </location>
</feature>
<dbReference type="RefSeq" id="WP_230079972.1">
    <property type="nucleotide sequence ID" value="NZ_QBKA01000002.1"/>
</dbReference>
<keyword evidence="2 6" id="KW-0812">Transmembrane</keyword>
<dbReference type="AlphaFoldDB" id="A0A369Q7W3"/>
<keyword evidence="3 6" id="KW-1133">Transmembrane helix</keyword>
<keyword evidence="9" id="KW-1185">Reference proteome</keyword>
<proteinExistence type="predicted"/>
<evidence type="ECO:0000256" key="5">
    <source>
        <dbReference type="SAM" id="MobiDB-lite"/>
    </source>
</evidence>
<evidence type="ECO:0000256" key="1">
    <source>
        <dbReference type="ARBA" id="ARBA00004127"/>
    </source>
</evidence>
<evidence type="ECO:0000256" key="4">
    <source>
        <dbReference type="ARBA" id="ARBA00023136"/>
    </source>
</evidence>
<keyword evidence="4 6" id="KW-0472">Membrane</keyword>
<feature type="compositionally biased region" description="Polar residues" evidence="5">
    <location>
        <begin position="1"/>
        <end position="10"/>
    </location>
</feature>
<evidence type="ECO:0000313" key="8">
    <source>
        <dbReference type="EMBL" id="RDC60971.1"/>
    </source>
</evidence>
<evidence type="ECO:0000256" key="3">
    <source>
        <dbReference type="ARBA" id="ARBA00022989"/>
    </source>
</evidence>
<feature type="transmembrane region" description="Helical" evidence="6">
    <location>
        <begin position="65"/>
        <end position="86"/>
    </location>
</feature>
<dbReference type="GO" id="GO:0012505">
    <property type="term" value="C:endomembrane system"/>
    <property type="evidence" value="ECO:0007669"/>
    <property type="project" value="UniProtKB-SubCell"/>
</dbReference>
<feature type="transmembrane region" description="Helical" evidence="6">
    <location>
        <begin position="38"/>
        <end position="59"/>
    </location>
</feature>